<dbReference type="CDD" id="cd20628">
    <property type="entry name" value="CYP4"/>
    <property type="match status" value="1"/>
</dbReference>
<evidence type="ECO:0000256" key="10">
    <source>
        <dbReference type="ARBA" id="ARBA00023004"/>
    </source>
</evidence>
<keyword evidence="8" id="KW-0492">Microsome</keyword>
<dbReference type="Pfam" id="PF00067">
    <property type="entry name" value="p450"/>
    <property type="match status" value="1"/>
</dbReference>
<dbReference type="PANTHER" id="PTHR24291">
    <property type="entry name" value="CYTOCHROME P450 FAMILY 4"/>
    <property type="match status" value="1"/>
</dbReference>
<evidence type="ECO:0000256" key="11">
    <source>
        <dbReference type="ARBA" id="ARBA00023033"/>
    </source>
</evidence>
<feature type="transmembrane region" description="Helical" evidence="14">
    <location>
        <begin position="6"/>
        <end position="32"/>
    </location>
</feature>
<keyword evidence="5 13" id="KW-0349">Heme</keyword>
<comment type="similarity">
    <text evidence="4 13">Belongs to the cytochrome P450 family.</text>
</comment>
<keyword evidence="11 13" id="KW-0503">Monooxygenase</keyword>
<dbReference type="SUPFAM" id="SSF48264">
    <property type="entry name" value="Cytochrome P450"/>
    <property type="match status" value="1"/>
</dbReference>
<accession>A0ABN7AJR7</accession>
<evidence type="ECO:0000256" key="3">
    <source>
        <dbReference type="ARBA" id="ARBA00004406"/>
    </source>
</evidence>
<dbReference type="InterPro" id="IPR002401">
    <property type="entry name" value="Cyt_P450_E_grp-I"/>
</dbReference>
<evidence type="ECO:0000256" key="13">
    <source>
        <dbReference type="RuleBase" id="RU000461"/>
    </source>
</evidence>
<keyword evidence="14" id="KW-0812">Transmembrane</keyword>
<evidence type="ECO:0000256" key="9">
    <source>
        <dbReference type="ARBA" id="ARBA00023002"/>
    </source>
</evidence>
<gene>
    <name evidence="15" type="ORF">NTJ_05305</name>
</gene>
<keyword evidence="10 13" id="KW-0408">Iron</keyword>
<evidence type="ECO:0000313" key="15">
    <source>
        <dbReference type="EMBL" id="BES92496.1"/>
    </source>
</evidence>
<evidence type="ECO:0000256" key="1">
    <source>
        <dbReference type="ARBA" id="ARBA00001971"/>
    </source>
</evidence>
<dbReference type="InterPro" id="IPR036396">
    <property type="entry name" value="Cyt_P450_sf"/>
</dbReference>
<evidence type="ECO:0000256" key="4">
    <source>
        <dbReference type="ARBA" id="ARBA00010617"/>
    </source>
</evidence>
<keyword evidence="9 13" id="KW-0560">Oxidoreductase</keyword>
<evidence type="ECO:0000256" key="2">
    <source>
        <dbReference type="ARBA" id="ARBA00004174"/>
    </source>
</evidence>
<keyword evidence="16" id="KW-1185">Reference proteome</keyword>
<dbReference type="EMBL" id="AP028911">
    <property type="protein sequence ID" value="BES92496.1"/>
    <property type="molecule type" value="Genomic_DNA"/>
</dbReference>
<proteinExistence type="inferred from homology"/>
<name>A0ABN7AJR7_9HEMI</name>
<evidence type="ECO:0000256" key="14">
    <source>
        <dbReference type="SAM" id="Phobius"/>
    </source>
</evidence>
<dbReference type="InterPro" id="IPR017972">
    <property type="entry name" value="Cyt_P450_CS"/>
</dbReference>
<keyword evidence="12 14" id="KW-0472">Membrane</keyword>
<evidence type="ECO:0000256" key="7">
    <source>
        <dbReference type="ARBA" id="ARBA00022824"/>
    </source>
</evidence>
<dbReference type="Proteomes" id="UP001307889">
    <property type="component" value="Chromosome 3"/>
</dbReference>
<comment type="cofactor">
    <cofactor evidence="1">
        <name>heme</name>
        <dbReference type="ChEBI" id="CHEBI:30413"/>
    </cofactor>
</comment>
<keyword evidence="14" id="KW-1133">Transmembrane helix</keyword>
<keyword evidence="6 13" id="KW-0479">Metal-binding</keyword>
<dbReference type="PRINTS" id="PR00385">
    <property type="entry name" value="P450"/>
</dbReference>
<dbReference type="PANTHER" id="PTHR24291:SF189">
    <property type="entry name" value="CYTOCHROME P450 4C3-RELATED"/>
    <property type="match status" value="1"/>
</dbReference>
<keyword evidence="7" id="KW-0256">Endoplasmic reticulum</keyword>
<dbReference type="PROSITE" id="PS00086">
    <property type="entry name" value="CYTOCHROME_P450"/>
    <property type="match status" value="1"/>
</dbReference>
<dbReference type="Gene3D" id="1.10.630.10">
    <property type="entry name" value="Cytochrome P450"/>
    <property type="match status" value="1"/>
</dbReference>
<reference evidence="15 16" key="1">
    <citation type="submission" date="2023-09" db="EMBL/GenBank/DDBJ databases">
        <title>Nesidiocoris tenuis whole genome shotgun sequence.</title>
        <authorList>
            <person name="Shibata T."/>
            <person name="Shimoda M."/>
            <person name="Kobayashi T."/>
            <person name="Uehara T."/>
        </authorList>
    </citation>
    <scope>NUCLEOTIDE SEQUENCE [LARGE SCALE GENOMIC DNA]</scope>
    <source>
        <strain evidence="15 16">Japan</strain>
    </source>
</reference>
<evidence type="ECO:0000256" key="5">
    <source>
        <dbReference type="ARBA" id="ARBA00022617"/>
    </source>
</evidence>
<comment type="subcellular location">
    <subcellularLocation>
        <location evidence="3">Endoplasmic reticulum membrane</location>
        <topology evidence="3">Peripheral membrane protein</topology>
    </subcellularLocation>
    <subcellularLocation>
        <location evidence="2">Microsome membrane</location>
        <topology evidence="2">Peripheral membrane protein</topology>
    </subcellularLocation>
</comment>
<evidence type="ECO:0000256" key="8">
    <source>
        <dbReference type="ARBA" id="ARBA00022848"/>
    </source>
</evidence>
<dbReference type="PRINTS" id="PR00463">
    <property type="entry name" value="EP450I"/>
</dbReference>
<evidence type="ECO:0000256" key="6">
    <source>
        <dbReference type="ARBA" id="ARBA00022723"/>
    </source>
</evidence>
<organism evidence="15 16">
    <name type="scientific">Nesidiocoris tenuis</name>
    <dbReference type="NCBI Taxonomy" id="355587"/>
    <lineage>
        <taxon>Eukaryota</taxon>
        <taxon>Metazoa</taxon>
        <taxon>Ecdysozoa</taxon>
        <taxon>Arthropoda</taxon>
        <taxon>Hexapoda</taxon>
        <taxon>Insecta</taxon>
        <taxon>Pterygota</taxon>
        <taxon>Neoptera</taxon>
        <taxon>Paraneoptera</taxon>
        <taxon>Hemiptera</taxon>
        <taxon>Heteroptera</taxon>
        <taxon>Panheteroptera</taxon>
        <taxon>Cimicomorpha</taxon>
        <taxon>Miridae</taxon>
        <taxon>Dicyphina</taxon>
        <taxon>Nesidiocoris</taxon>
    </lineage>
</organism>
<sequence length="512" mass="59194">MVCFCGVSWATLIIFLTLIAILALYVTVPNLFRGGLEARRLIDKIHGPRGLPFIGLGLTLSRLKSDELIDFLKALCERYPRLTKFWVAAVPFVVVQEPDDIEVILGSSVHIRKGLEYIPLLPWLQDGMLVSRGSKWHQRRKLLTPTFHFRILEDNLVSLNANSRIFVRNVLKQEGKPLDVESFITLCTIDVMSETAMGIKLNAQEHESTDYVDAVKRVSQLAIERVIRFWLYNDFLFRVSSIGKEFKKNLKVLHSFTEKIIIERKNAYVNENHNIIIDEDDGYGGKRRKAFLDSMIEMDLKAPESFTNKDIREEVDTFMFEGHDTTSAAVLFSLYLLGHHPDFQQKVYDELFSIFGRSDRDANMRDLQQMNYLEKVIKETLRLYPSVPYLSRLLSKNVTLGDGTILPRGTNVMILPYLVHRDAKNFHNPNVFDPERFSHEAPRRHPFSYIPFSAGPRNCIGQKFAMMELKILLSTVFRYAIVESISRDEDFKLRPHLILRTNKPILMKITPR</sequence>
<dbReference type="InterPro" id="IPR050196">
    <property type="entry name" value="Cytochrome_P450_Monoox"/>
</dbReference>
<dbReference type="InterPro" id="IPR001128">
    <property type="entry name" value="Cyt_P450"/>
</dbReference>
<evidence type="ECO:0000256" key="12">
    <source>
        <dbReference type="ARBA" id="ARBA00023136"/>
    </source>
</evidence>
<protein>
    <submittedName>
        <fullName evidence="15">Cytochrome P450</fullName>
    </submittedName>
</protein>
<evidence type="ECO:0000313" key="16">
    <source>
        <dbReference type="Proteomes" id="UP001307889"/>
    </source>
</evidence>